<dbReference type="EC" id="4.1.1.35" evidence="5"/>
<dbReference type="GO" id="GO:0042732">
    <property type="term" value="P:D-xylose metabolic process"/>
    <property type="evidence" value="ECO:0007669"/>
    <property type="project" value="InterPro"/>
</dbReference>
<comment type="similarity">
    <text evidence="4">Belongs to the NAD(P)-dependent epimerase/dehydratase family. UDP-glucuronic acid decarboxylase subfamily.</text>
</comment>
<organism evidence="15 16">
    <name type="scientific">Candidatus Tanganyikabacteria bacterium</name>
    <dbReference type="NCBI Taxonomy" id="2961651"/>
    <lineage>
        <taxon>Bacteria</taxon>
        <taxon>Bacillati</taxon>
        <taxon>Candidatus Sericytochromatia</taxon>
        <taxon>Candidatus Tanganyikabacteria</taxon>
    </lineage>
</organism>
<dbReference type="PANTHER" id="PTHR43078">
    <property type="entry name" value="UDP-GLUCURONIC ACID DECARBOXYLASE-RELATED"/>
    <property type="match status" value="1"/>
</dbReference>
<keyword evidence="6" id="KW-0812">Transmembrane</keyword>
<dbReference type="Pfam" id="PF16363">
    <property type="entry name" value="GDP_Man_Dehyd"/>
    <property type="match status" value="1"/>
</dbReference>
<dbReference type="GO" id="GO:0005737">
    <property type="term" value="C:cytoplasm"/>
    <property type="evidence" value="ECO:0007669"/>
    <property type="project" value="TreeGrafter"/>
</dbReference>
<evidence type="ECO:0000256" key="8">
    <source>
        <dbReference type="ARBA" id="ARBA00022968"/>
    </source>
</evidence>
<comment type="cofactor">
    <cofactor evidence="1">
        <name>NAD(+)</name>
        <dbReference type="ChEBI" id="CHEBI:57540"/>
    </cofactor>
</comment>
<evidence type="ECO:0000256" key="5">
    <source>
        <dbReference type="ARBA" id="ARBA00012290"/>
    </source>
</evidence>
<evidence type="ECO:0000256" key="6">
    <source>
        <dbReference type="ARBA" id="ARBA00022692"/>
    </source>
</evidence>
<dbReference type="Gene3D" id="3.40.50.720">
    <property type="entry name" value="NAD(P)-binding Rossmann-like Domain"/>
    <property type="match status" value="1"/>
</dbReference>
<dbReference type="InterPro" id="IPR044516">
    <property type="entry name" value="UXS-like"/>
</dbReference>
<evidence type="ECO:0000259" key="14">
    <source>
        <dbReference type="Pfam" id="PF16363"/>
    </source>
</evidence>
<dbReference type="SUPFAM" id="SSF51735">
    <property type="entry name" value="NAD(P)-binding Rossmann-fold domains"/>
    <property type="match status" value="1"/>
</dbReference>
<protein>
    <recommendedName>
        <fullName evidence="5">UDP-glucuronate decarboxylase</fullName>
        <ecNumber evidence="5">4.1.1.35</ecNumber>
    </recommendedName>
</protein>
<evidence type="ECO:0000256" key="7">
    <source>
        <dbReference type="ARBA" id="ARBA00022793"/>
    </source>
</evidence>
<sequence length="207" mass="22905">MKVLITGGAGFIGSHLADALVERGDEVYVIDDLSTGTLENVAHLRSHPQFHLVIDSVLNEAIMNELVNRVDQVYHMAAVVGVKLVVESPTRTLETNIRGTEIVLQLCNRFKKKVFLASTSEVYGRHHENRPLSETFERIYGPTTVGRWSYATSKAIDEFLAFAYHKECGLEVVVARFFNTVGPRQTGAYGMVIPRFVQAALSGAPIT</sequence>
<feature type="non-terminal residue" evidence="15">
    <location>
        <position position="207"/>
    </location>
</feature>
<dbReference type="InterPro" id="IPR016040">
    <property type="entry name" value="NAD(P)-bd_dom"/>
</dbReference>
<evidence type="ECO:0000313" key="16">
    <source>
        <dbReference type="Proteomes" id="UP000703893"/>
    </source>
</evidence>
<dbReference type="Proteomes" id="UP000703893">
    <property type="component" value="Unassembled WGS sequence"/>
</dbReference>
<reference evidence="15 16" key="1">
    <citation type="submission" date="2019-03" db="EMBL/GenBank/DDBJ databases">
        <title>Lake Tanganyika Metagenome-Assembled Genomes (MAGs).</title>
        <authorList>
            <person name="Tran P."/>
        </authorList>
    </citation>
    <scope>NUCLEOTIDE SEQUENCE [LARGE SCALE GENOMIC DNA]</scope>
    <source>
        <strain evidence="15">K_DeepCast_65m_m2_236</strain>
    </source>
</reference>
<keyword evidence="9" id="KW-1133">Transmembrane helix</keyword>
<dbReference type="EMBL" id="VGJX01000266">
    <property type="protein sequence ID" value="MBM3274599.1"/>
    <property type="molecule type" value="Genomic_DNA"/>
</dbReference>
<evidence type="ECO:0000256" key="10">
    <source>
        <dbReference type="ARBA" id="ARBA00023027"/>
    </source>
</evidence>
<evidence type="ECO:0000256" key="13">
    <source>
        <dbReference type="ARBA" id="ARBA00023239"/>
    </source>
</evidence>
<comment type="subcellular location">
    <subcellularLocation>
        <location evidence="2">Golgi apparatus</location>
        <location evidence="2">Golgi stack membrane</location>
        <topology evidence="2">Single-pass type II membrane protein</topology>
    </subcellularLocation>
</comment>
<keyword evidence="11" id="KW-0333">Golgi apparatus</keyword>
<evidence type="ECO:0000256" key="1">
    <source>
        <dbReference type="ARBA" id="ARBA00001911"/>
    </source>
</evidence>
<evidence type="ECO:0000256" key="12">
    <source>
        <dbReference type="ARBA" id="ARBA00023136"/>
    </source>
</evidence>
<evidence type="ECO:0000313" key="15">
    <source>
        <dbReference type="EMBL" id="MBM3274599.1"/>
    </source>
</evidence>
<proteinExistence type="inferred from homology"/>
<comment type="caution">
    <text evidence="15">The sequence shown here is derived from an EMBL/GenBank/DDBJ whole genome shotgun (WGS) entry which is preliminary data.</text>
</comment>
<evidence type="ECO:0000256" key="11">
    <source>
        <dbReference type="ARBA" id="ARBA00023034"/>
    </source>
</evidence>
<dbReference type="PANTHER" id="PTHR43078:SF6">
    <property type="entry name" value="UDP-GLUCURONIC ACID DECARBOXYLASE 1"/>
    <property type="match status" value="1"/>
</dbReference>
<name>A0A937X284_9BACT</name>
<keyword evidence="13" id="KW-0456">Lyase</keyword>
<comment type="pathway">
    <text evidence="3">Nucleotide-sugar biosynthesis; UDP-alpha-D-xylose biosynthesis; UDP-alpha-D-xylose from UDP-alpha-D-glucuronate: step 1/1.</text>
</comment>
<dbReference type="GO" id="GO:0048040">
    <property type="term" value="F:UDP-glucuronate decarboxylase activity"/>
    <property type="evidence" value="ECO:0007669"/>
    <property type="project" value="UniProtKB-EC"/>
</dbReference>
<evidence type="ECO:0000256" key="9">
    <source>
        <dbReference type="ARBA" id="ARBA00022989"/>
    </source>
</evidence>
<feature type="domain" description="NAD(P)-binding" evidence="14">
    <location>
        <begin position="4"/>
        <end position="203"/>
    </location>
</feature>
<keyword evidence="7" id="KW-0210">Decarboxylase</keyword>
<dbReference type="AlphaFoldDB" id="A0A937X284"/>
<gene>
    <name evidence="15" type="ORF">FJZ00_05580</name>
</gene>
<accession>A0A937X284</accession>
<dbReference type="InterPro" id="IPR036291">
    <property type="entry name" value="NAD(P)-bd_dom_sf"/>
</dbReference>
<keyword evidence="12" id="KW-0472">Membrane</keyword>
<evidence type="ECO:0000256" key="4">
    <source>
        <dbReference type="ARBA" id="ARBA00007505"/>
    </source>
</evidence>
<keyword evidence="8" id="KW-0735">Signal-anchor</keyword>
<dbReference type="GO" id="GO:0070403">
    <property type="term" value="F:NAD+ binding"/>
    <property type="evidence" value="ECO:0007669"/>
    <property type="project" value="InterPro"/>
</dbReference>
<keyword evidence="10" id="KW-0520">NAD</keyword>
<evidence type="ECO:0000256" key="2">
    <source>
        <dbReference type="ARBA" id="ARBA00004447"/>
    </source>
</evidence>
<evidence type="ECO:0000256" key="3">
    <source>
        <dbReference type="ARBA" id="ARBA00005100"/>
    </source>
</evidence>